<dbReference type="EMBL" id="AZHD01000020">
    <property type="protein sequence ID" value="OAA55281.1"/>
    <property type="molecule type" value="Genomic_DNA"/>
</dbReference>
<accession>A0A167N968</accession>
<gene>
    <name evidence="1" type="ORF">SPI_08376</name>
</gene>
<name>A0A167N968_9HYPO</name>
<reference evidence="1 2" key="1">
    <citation type="journal article" date="2016" name="Genome Biol. Evol.">
        <title>Divergent and convergent evolution of fungal pathogenicity.</title>
        <authorList>
            <person name="Shang Y."/>
            <person name="Xiao G."/>
            <person name="Zheng P."/>
            <person name="Cen K."/>
            <person name="Zhan S."/>
            <person name="Wang C."/>
        </authorList>
    </citation>
    <scope>NUCLEOTIDE SEQUENCE [LARGE SCALE GENOMIC DNA]</scope>
    <source>
        <strain evidence="1 2">RCEF 264</strain>
    </source>
</reference>
<keyword evidence="2" id="KW-1185">Reference proteome</keyword>
<protein>
    <submittedName>
        <fullName evidence="1">Uncharacterized protein</fullName>
    </submittedName>
</protein>
<sequence>MSLSVTSFDPTSSSTTAVLSETTATVTSLLALTTPFAQAPSCTAIFSATTIVYSDWRDDYAKSGLSIESIVSPACFRGAPTATSMTTTTTPDNAATTASALFPTSLQVHDAWHISWASADVSTLSPPPPTLTCGTALSSWVPGAAVPTASSCVDDNAASYNSGVSMAPQLIWLMAAMTF</sequence>
<dbReference type="AlphaFoldDB" id="A0A167N968"/>
<evidence type="ECO:0000313" key="1">
    <source>
        <dbReference type="EMBL" id="OAA55281.1"/>
    </source>
</evidence>
<proteinExistence type="predicted"/>
<comment type="caution">
    <text evidence="1">The sequence shown here is derived from an EMBL/GenBank/DDBJ whole genome shotgun (WGS) entry which is preliminary data.</text>
</comment>
<organism evidence="1 2">
    <name type="scientific">Niveomyces insectorum RCEF 264</name>
    <dbReference type="NCBI Taxonomy" id="1081102"/>
    <lineage>
        <taxon>Eukaryota</taxon>
        <taxon>Fungi</taxon>
        <taxon>Dikarya</taxon>
        <taxon>Ascomycota</taxon>
        <taxon>Pezizomycotina</taxon>
        <taxon>Sordariomycetes</taxon>
        <taxon>Hypocreomycetidae</taxon>
        <taxon>Hypocreales</taxon>
        <taxon>Cordycipitaceae</taxon>
        <taxon>Niveomyces</taxon>
    </lineage>
</organism>
<evidence type="ECO:0000313" key="2">
    <source>
        <dbReference type="Proteomes" id="UP000076874"/>
    </source>
</evidence>
<dbReference type="Proteomes" id="UP000076874">
    <property type="component" value="Unassembled WGS sequence"/>
</dbReference>